<keyword evidence="4" id="KW-1185">Reference proteome</keyword>
<comment type="caution">
    <text evidence="3">The sequence shown here is derived from an EMBL/GenBank/DDBJ whole genome shotgun (WGS) entry which is preliminary data.</text>
</comment>
<dbReference type="GeneID" id="29983191"/>
<accession>A0A2P5A372</accession>
<gene>
    <name evidence="3" type="ORF">TGAM01_v200416</name>
</gene>
<feature type="region of interest" description="Disordered" evidence="1">
    <location>
        <begin position="81"/>
        <end position="114"/>
    </location>
</feature>
<feature type="compositionally biased region" description="Basic and acidic residues" evidence="1">
    <location>
        <begin position="81"/>
        <end position="90"/>
    </location>
</feature>
<evidence type="ECO:0000313" key="3">
    <source>
        <dbReference type="EMBL" id="PON30996.1"/>
    </source>
</evidence>
<organism evidence="3 4">
    <name type="scientific">Trichoderma gamsii</name>
    <dbReference type="NCBI Taxonomy" id="398673"/>
    <lineage>
        <taxon>Eukaryota</taxon>
        <taxon>Fungi</taxon>
        <taxon>Dikarya</taxon>
        <taxon>Ascomycota</taxon>
        <taxon>Pezizomycotina</taxon>
        <taxon>Sordariomycetes</taxon>
        <taxon>Hypocreomycetidae</taxon>
        <taxon>Hypocreales</taxon>
        <taxon>Hypocreaceae</taxon>
        <taxon>Trichoderma</taxon>
    </lineage>
</organism>
<reference evidence="3 4" key="1">
    <citation type="journal article" date="2016" name="Genome Announc.">
        <title>Draft Whole-Genome Sequence of Trichoderma gamsii T6085, a Promising Biocontrol Agent of Fusarium Head Blight on Wheat.</title>
        <authorList>
            <person name="Baroncelli R."/>
            <person name="Zapparata A."/>
            <person name="Piaggeschi G."/>
            <person name="Sarrocco S."/>
            <person name="Vannacci G."/>
        </authorList>
    </citation>
    <scope>NUCLEOTIDE SEQUENCE [LARGE SCALE GENOMIC DNA]</scope>
    <source>
        <strain evidence="3 4">T6085</strain>
    </source>
</reference>
<evidence type="ECO:0000256" key="2">
    <source>
        <dbReference type="SAM" id="Phobius"/>
    </source>
</evidence>
<keyword evidence="2" id="KW-0472">Membrane</keyword>
<dbReference type="EMBL" id="JPDN02000001">
    <property type="protein sequence ID" value="PON30996.1"/>
    <property type="molecule type" value="Genomic_DNA"/>
</dbReference>
<protein>
    <submittedName>
        <fullName evidence="3">Uncharacterized protein</fullName>
    </submittedName>
</protein>
<name>A0A2P5A372_9HYPO</name>
<keyword evidence="2" id="KW-0812">Transmembrane</keyword>
<dbReference type="RefSeq" id="XP_018663514.1">
    <property type="nucleotide sequence ID" value="XM_018803108.1"/>
</dbReference>
<proteinExistence type="predicted"/>
<evidence type="ECO:0000256" key="1">
    <source>
        <dbReference type="SAM" id="MobiDB-lite"/>
    </source>
</evidence>
<dbReference type="STRING" id="398673.A0A2P5A372"/>
<evidence type="ECO:0000313" key="4">
    <source>
        <dbReference type="Proteomes" id="UP000054821"/>
    </source>
</evidence>
<dbReference type="AlphaFoldDB" id="A0A2P5A372"/>
<keyword evidence="2" id="KW-1133">Transmembrane helix</keyword>
<sequence length="198" mass="21316">MAHSTKIHTRAGSRTSLVSVGQMPVIREDSIIAPAPVMLRIPSKNPRRSLGPPPQGIIIPYIAGFQDLPPEMLAVTECRKTEGTDGDEKTVVGQMTPPPTETSKKKKKRWNGEEWTPSGSQRKCYLVIVSSVVLVIIAGLATGLTLGLTKTPVLDNPYNTPDACSPNLLIGGSTADKGSLRFIVSMQSHPECFALPLF</sequence>
<dbReference type="Proteomes" id="UP000054821">
    <property type="component" value="Unassembled WGS sequence"/>
</dbReference>
<feature type="transmembrane region" description="Helical" evidence="2">
    <location>
        <begin position="124"/>
        <end position="148"/>
    </location>
</feature>